<dbReference type="EMBL" id="KP972597">
    <property type="protein sequence ID" value="AJZ73120.1"/>
    <property type="molecule type" value="Genomic_DNA"/>
</dbReference>
<feature type="transmembrane region" description="Helical" evidence="1">
    <location>
        <begin position="50"/>
        <end position="68"/>
    </location>
</feature>
<keyword evidence="1" id="KW-0812">Transmembrane</keyword>
<proteinExistence type="predicted"/>
<evidence type="ECO:0000256" key="1">
    <source>
        <dbReference type="SAM" id="Phobius"/>
    </source>
</evidence>
<sequence>MLFEAISCDQIKYNYDMLTYGILMTFVILVILLIIMIWNNEKYDERIEVGYIFCTGLMTFILVGLSIWRHVVSHQLSWSCLQPSQSLLEAFYSN</sequence>
<evidence type="ECO:0000313" key="2">
    <source>
        <dbReference type="EMBL" id="AJZ73120.1"/>
    </source>
</evidence>
<feature type="transmembrane region" description="Helical" evidence="1">
    <location>
        <begin position="20"/>
        <end position="38"/>
    </location>
</feature>
<name>A0A0U1ZIE5_9HYME</name>
<protein>
    <submittedName>
        <fullName evidence="2">Uncharacterized protein</fullName>
    </submittedName>
</protein>
<dbReference type="AlphaFoldDB" id="A0A0U1ZIE5"/>
<keyword evidence="1" id="KW-1133">Transmembrane helix</keyword>
<keyword evidence="1" id="KW-0472">Membrane</keyword>
<reference evidence="2" key="1">
    <citation type="journal article" date="2015" name="Sci. Adv.">
        <title>Recurrent DNA virus domestication leading to different parasite virulence strategies.</title>
        <authorList>
            <person name="Pichon A."/>
            <person name="Bezier A."/>
            <person name="Urbach S."/>
            <person name="Aury J.M."/>
            <person name="Jouan V."/>
            <person name="Ravallec M."/>
            <person name="Guy J."/>
            <person name="Cousserans F."/>
            <person name="Theze J."/>
            <person name="Gauthier J."/>
            <person name="Demettre E."/>
            <person name="Schmieder S."/>
            <person name="Wurmser F."/>
            <person name="Sibut V."/>
            <person name="Poirie M."/>
            <person name="Colinet D."/>
            <person name="da Silva C."/>
            <person name="Couloux A."/>
            <person name="Barbe V."/>
            <person name="Drezen J.M."/>
            <person name="Volkoff A.N."/>
        </authorList>
    </citation>
    <scope>NUCLEOTIDE SEQUENCE</scope>
</reference>
<organism evidence="2">
    <name type="scientific">Venturia canescens</name>
    <dbReference type="NCBI Taxonomy" id="32260"/>
    <lineage>
        <taxon>Eukaryota</taxon>
        <taxon>Metazoa</taxon>
        <taxon>Ecdysozoa</taxon>
        <taxon>Arthropoda</taxon>
        <taxon>Hexapoda</taxon>
        <taxon>Insecta</taxon>
        <taxon>Pterygota</taxon>
        <taxon>Neoptera</taxon>
        <taxon>Endopterygota</taxon>
        <taxon>Hymenoptera</taxon>
        <taxon>Apocrita</taxon>
        <taxon>Ichneumonoidea</taxon>
        <taxon>Ichneumonidae</taxon>
        <taxon>Campopleginae</taxon>
        <taxon>Dusona group</taxon>
        <taxon>Venturia</taxon>
    </lineage>
</organism>
<accession>A0A0U1ZIE5</accession>